<proteinExistence type="predicted"/>
<protein>
    <submittedName>
        <fullName evidence="1">PIR Superfamily Protein</fullName>
    </submittedName>
</protein>
<feature type="non-terminal residue" evidence="1">
    <location>
        <position position="172"/>
    </location>
</feature>
<evidence type="ECO:0000313" key="2">
    <source>
        <dbReference type="Proteomes" id="UP000078560"/>
    </source>
</evidence>
<reference evidence="2" key="1">
    <citation type="submission" date="2016-05" db="EMBL/GenBank/DDBJ databases">
        <authorList>
            <person name="Naeem Raeece"/>
        </authorList>
    </citation>
    <scope>NUCLEOTIDE SEQUENCE [LARGE SCALE GENOMIC DNA]</scope>
</reference>
<dbReference type="EMBL" id="FLQU01000693">
    <property type="protein sequence ID" value="SBS89228.1"/>
    <property type="molecule type" value="Genomic_DNA"/>
</dbReference>
<dbReference type="Proteomes" id="UP000078560">
    <property type="component" value="Unassembled WGS sequence"/>
</dbReference>
<accession>A0A1A8W8T4</accession>
<organism evidence="1 2">
    <name type="scientific">Plasmodium ovale curtisi</name>
    <dbReference type="NCBI Taxonomy" id="864141"/>
    <lineage>
        <taxon>Eukaryota</taxon>
        <taxon>Sar</taxon>
        <taxon>Alveolata</taxon>
        <taxon>Apicomplexa</taxon>
        <taxon>Aconoidasida</taxon>
        <taxon>Haemosporida</taxon>
        <taxon>Plasmodiidae</taxon>
        <taxon>Plasmodium</taxon>
        <taxon>Plasmodium (Plasmodium)</taxon>
    </lineage>
</organism>
<gene>
    <name evidence="1" type="ORF">POVCU2_0053230</name>
</gene>
<evidence type="ECO:0000313" key="1">
    <source>
        <dbReference type="EMBL" id="SBS89228.1"/>
    </source>
</evidence>
<dbReference type="AlphaFoldDB" id="A0A1A8W8T4"/>
<sequence>MVKSGFDKDKLPSNTYKIKLCEKYDIPKLEGRALYVTEYEDCEEPVEDFYNNFITNHNNLKTECKKNGPKCCRDVNYYLDLVTGIIKASYLEDSDKSKLIKKVETEWEPNIRAQNIYTCERETDLDSIRKRCILQHLYDLKEDENDIFSFSKQYKNHLDKKWEKILSYTNEI</sequence>
<name>A0A1A8W8T4_PLAOA</name>